<sequence length="305" mass="35238">MGQREYDDFKRRLRKWMESHPADYERFENMMIAKDDAGYRLVLQQATMLIPQFRKALRQKAGEGLYEHIDEIERLCGEHALAEKLIREFDNADRATLVPAMLCWLYFGPSFERMIERGEELRRLPGMGYLQKMMIAATIKLLISRSIQLGLRTKQDWIAHREAMRLAESDHVLEWAMKEESTAAAFIDKKKPGRPSTAMPLREMFSSAVTDSDSLIEKISGALTVKHSQTDIARLKIALDELNFLVSPVTVKSFRDALHRQFAPGIHIVHERGVQEAYSRLTDPLSASTKEESWKLQELKKMLSR</sequence>
<dbReference type="RefSeq" id="WP_019246779.1">
    <property type="nucleotide sequence ID" value="NZ_CAPH01000018.1"/>
</dbReference>
<dbReference type="InterPro" id="IPR046106">
    <property type="entry name" value="DUF6043"/>
</dbReference>
<accession>A0ABY5UX86</accession>
<protein>
    <submittedName>
        <fullName evidence="1">DUF6043 family protein</fullName>
    </submittedName>
</protein>
<keyword evidence="2" id="KW-1185">Reference proteome</keyword>
<dbReference type="EMBL" id="CP102294">
    <property type="protein sequence ID" value="UWN56528.1"/>
    <property type="molecule type" value="Genomic_DNA"/>
</dbReference>
<proteinExistence type="predicted"/>
<dbReference type="Pfam" id="PF19509">
    <property type="entry name" value="DUF6043"/>
    <property type="match status" value="1"/>
</dbReference>
<organism evidence="1 2">
    <name type="scientific">Alistipes ihumii AP11</name>
    <dbReference type="NCBI Taxonomy" id="1211813"/>
    <lineage>
        <taxon>Bacteria</taxon>
        <taxon>Pseudomonadati</taxon>
        <taxon>Bacteroidota</taxon>
        <taxon>Bacteroidia</taxon>
        <taxon>Bacteroidales</taxon>
        <taxon>Rikenellaceae</taxon>
        <taxon>Alistipes</taxon>
    </lineage>
</organism>
<gene>
    <name evidence="1" type="ORF">NQ491_07630</name>
</gene>
<dbReference type="GeneID" id="82891594"/>
<reference evidence="1" key="1">
    <citation type="journal article" date="2022" name="Cell">
        <title>Design, construction, and in vivo augmentation of a complex gut microbiome.</title>
        <authorList>
            <person name="Cheng A.G."/>
            <person name="Ho P.Y."/>
            <person name="Aranda-Diaz A."/>
            <person name="Jain S."/>
            <person name="Yu F.B."/>
            <person name="Meng X."/>
            <person name="Wang M."/>
            <person name="Iakiviak M."/>
            <person name="Nagashima K."/>
            <person name="Zhao A."/>
            <person name="Murugkar P."/>
            <person name="Patil A."/>
            <person name="Atabakhsh K."/>
            <person name="Weakley A."/>
            <person name="Yan J."/>
            <person name="Brumbaugh A.R."/>
            <person name="Higginbottom S."/>
            <person name="Dimas A."/>
            <person name="Shiver A.L."/>
            <person name="Deutschbauer A."/>
            <person name="Neff N."/>
            <person name="Sonnenburg J.L."/>
            <person name="Huang K.C."/>
            <person name="Fischbach M.A."/>
        </authorList>
    </citation>
    <scope>NUCLEOTIDE SEQUENCE</scope>
    <source>
        <strain evidence="1">AP11</strain>
    </source>
</reference>
<evidence type="ECO:0000313" key="1">
    <source>
        <dbReference type="EMBL" id="UWN56528.1"/>
    </source>
</evidence>
<name>A0ABY5UX86_9BACT</name>
<dbReference type="Proteomes" id="UP001059295">
    <property type="component" value="Chromosome"/>
</dbReference>
<evidence type="ECO:0000313" key="2">
    <source>
        <dbReference type="Proteomes" id="UP001059295"/>
    </source>
</evidence>